<dbReference type="RefSeq" id="WP_074852954.1">
    <property type="nucleotide sequence ID" value="NZ_FNLM01000034.1"/>
</dbReference>
<dbReference type="STRING" id="158898.SAMN04488548_1342311"/>
<gene>
    <name evidence="2" type="ORF">SAMN04488548_1342311</name>
</gene>
<protein>
    <recommendedName>
        <fullName evidence="4">Tox-REase-5 domain-containing protein</fullName>
    </recommendedName>
</protein>
<name>A0A1H2JMR8_9ACTN</name>
<dbReference type="AlphaFoldDB" id="A0A1H2JMR8"/>
<sequence>MKRPSIAPAAITLGVGALALVVALILSFVPFSSAGTVEPTAAFRAQKSLDEVLFKMATSPAAKYTGKVAYKYEDARGEGTVEFSDLIVTTSNTAEGTVSLGSQQGEYRQISNNPYISAPNALWNELLVADEKLNLDMAPLDNKWASTRFTSLPRFGTILGPDNLAGDIGNIEFDSEPQLGVELPTPNKGTPDARRWPTSDPPIEFIGDNTVKIGTWEVTFDPESKSVTNVKGQSKQGSATYDIDTSVSLQPADQAQKVFANQRALVGDLVSAPAPGLWAKQPVVTPRLVGECTTVACAYDFAVSGIPWADDVTGHFNYGMTLNFAVGGRPAGALGGECKPVVRVDFGRTATTRCTATNLPANSSIGPRSAYTYLAFLDTTEADLNKLIDDNEKQTNTEVVYVRTGNKGPEQARYGAGITGLPSYYAVKRGEYLFDGIGTDGNLHVTFGPGYSEHISGGTFDPSWEGTEVLKKQIGEQAKAAGDAQVVYFVSEPQAVSALRSLIASEGQTDNVTAYLYE</sequence>
<feature type="region of interest" description="Disordered" evidence="1">
    <location>
        <begin position="178"/>
        <end position="201"/>
    </location>
</feature>
<evidence type="ECO:0000313" key="2">
    <source>
        <dbReference type="EMBL" id="SDU57814.1"/>
    </source>
</evidence>
<organism evidence="2 3">
    <name type="scientific">Gordonia westfalica</name>
    <dbReference type="NCBI Taxonomy" id="158898"/>
    <lineage>
        <taxon>Bacteria</taxon>
        <taxon>Bacillati</taxon>
        <taxon>Actinomycetota</taxon>
        <taxon>Actinomycetes</taxon>
        <taxon>Mycobacteriales</taxon>
        <taxon>Gordoniaceae</taxon>
        <taxon>Gordonia</taxon>
    </lineage>
</organism>
<dbReference type="OrthoDB" id="4366353at2"/>
<evidence type="ECO:0008006" key="4">
    <source>
        <dbReference type="Google" id="ProtNLM"/>
    </source>
</evidence>
<dbReference type="EMBL" id="FNLM01000034">
    <property type="protein sequence ID" value="SDU57814.1"/>
    <property type="molecule type" value="Genomic_DNA"/>
</dbReference>
<evidence type="ECO:0000256" key="1">
    <source>
        <dbReference type="SAM" id="MobiDB-lite"/>
    </source>
</evidence>
<proteinExistence type="predicted"/>
<dbReference type="Proteomes" id="UP000183180">
    <property type="component" value="Unassembled WGS sequence"/>
</dbReference>
<evidence type="ECO:0000313" key="3">
    <source>
        <dbReference type="Proteomes" id="UP000183180"/>
    </source>
</evidence>
<accession>A0A1H2JMR8</accession>
<reference evidence="2 3" key="1">
    <citation type="submission" date="2016-10" db="EMBL/GenBank/DDBJ databases">
        <authorList>
            <person name="de Groot N.N."/>
        </authorList>
    </citation>
    <scope>NUCLEOTIDE SEQUENCE [LARGE SCALE GENOMIC DNA]</scope>
    <source>
        <strain evidence="2 3">DSM 44215</strain>
    </source>
</reference>